<feature type="domain" description="C1q" evidence="6">
    <location>
        <begin position="71"/>
        <end position="222"/>
    </location>
</feature>
<feature type="signal peptide" evidence="5">
    <location>
        <begin position="1"/>
        <end position="18"/>
    </location>
</feature>
<keyword evidence="3 5" id="KW-0732">Signal</keyword>
<evidence type="ECO:0000259" key="6">
    <source>
        <dbReference type="PROSITE" id="PS50871"/>
    </source>
</evidence>
<sequence>MKVQFLIVFFLAAVRCQATESVLDLFPEFKQAIGGLQARIDGLVRENKVLKAEVDGLVRENKVLKAEVDRLGGGNVAFSSYMTEASANAQSASVTTGSTIKFDRTEANYGNGYSTSTGKFRAPSTGVYGFSWTLCVDSRISDGGRWKYGEYGTQLMSGSSVIGLLHADTETKSDDACSTGYVIKYVSKDTEVYLRNIYDHTGKILSKMDQTRTTFSGWKLYQ</sequence>
<dbReference type="AlphaFoldDB" id="F0V4A1"/>
<dbReference type="Gene3D" id="2.60.120.40">
    <property type="match status" value="1"/>
</dbReference>
<accession>F0V4A1</accession>
<evidence type="ECO:0000256" key="5">
    <source>
        <dbReference type="SAM" id="SignalP"/>
    </source>
</evidence>
<evidence type="ECO:0000313" key="7">
    <source>
        <dbReference type="EMBL" id="CBX41713.1"/>
    </source>
</evidence>
<feature type="chain" id="PRO_5003258751" evidence="5">
    <location>
        <begin position="19"/>
        <end position="222"/>
    </location>
</feature>
<evidence type="ECO:0000256" key="1">
    <source>
        <dbReference type="ARBA" id="ARBA00004613"/>
    </source>
</evidence>
<comment type="subcellular location">
    <subcellularLocation>
        <location evidence="1">Secreted</location>
    </subcellularLocation>
</comment>
<evidence type="ECO:0000256" key="4">
    <source>
        <dbReference type="SAM" id="Coils"/>
    </source>
</evidence>
<keyword evidence="4" id="KW-0175">Coiled coil</keyword>
<keyword evidence="2" id="KW-0964">Secreted</keyword>
<dbReference type="GO" id="GO:0005576">
    <property type="term" value="C:extracellular region"/>
    <property type="evidence" value="ECO:0007669"/>
    <property type="project" value="UniProtKB-SubCell"/>
</dbReference>
<dbReference type="InterPro" id="IPR050822">
    <property type="entry name" value="Cerebellin_Synaptic_Org"/>
</dbReference>
<reference evidence="7" key="1">
    <citation type="journal article" date="2011" name="Dev. Comp. Immunol.">
        <title>The C1q domain containing proteins of the Mediterranean mussel Mytilus galloprovincialis: A widespread and diverse family of immune-related molecules.</title>
        <authorList>
            <person name="Gerdol M."/>
            <person name="Manfrin C."/>
            <person name="De Moro G."/>
            <person name="Figueras A."/>
            <person name="Novoa B."/>
            <person name="Venier P."/>
            <person name="Pallavicini A."/>
        </authorList>
    </citation>
    <scope>NUCLEOTIDE SEQUENCE</scope>
</reference>
<dbReference type="Pfam" id="PF00386">
    <property type="entry name" value="C1q"/>
    <property type="match status" value="1"/>
</dbReference>
<gene>
    <name evidence="7" type="primary">MgC1q64</name>
</gene>
<dbReference type="InterPro" id="IPR001073">
    <property type="entry name" value="C1q_dom"/>
</dbReference>
<dbReference type="PANTHER" id="PTHR22923">
    <property type="entry name" value="CEREBELLIN-RELATED"/>
    <property type="match status" value="1"/>
</dbReference>
<organism evidence="7">
    <name type="scientific">Mytilus galloprovincialis</name>
    <name type="common">Mediterranean mussel</name>
    <dbReference type="NCBI Taxonomy" id="29158"/>
    <lineage>
        <taxon>Eukaryota</taxon>
        <taxon>Metazoa</taxon>
        <taxon>Spiralia</taxon>
        <taxon>Lophotrochozoa</taxon>
        <taxon>Mollusca</taxon>
        <taxon>Bivalvia</taxon>
        <taxon>Autobranchia</taxon>
        <taxon>Pteriomorphia</taxon>
        <taxon>Mytilida</taxon>
        <taxon>Mytiloidea</taxon>
        <taxon>Mytilidae</taxon>
        <taxon>Mytilinae</taxon>
        <taxon>Mytilus</taxon>
    </lineage>
</organism>
<dbReference type="PROSITE" id="PS50871">
    <property type="entry name" value="C1Q"/>
    <property type="match status" value="1"/>
</dbReference>
<evidence type="ECO:0000256" key="2">
    <source>
        <dbReference type="ARBA" id="ARBA00022525"/>
    </source>
</evidence>
<protein>
    <submittedName>
        <fullName evidence="7">Putative C1q domain containing protein MgC1q64</fullName>
    </submittedName>
</protein>
<name>F0V4A1_MYTGA</name>
<dbReference type="SUPFAM" id="SSF49842">
    <property type="entry name" value="TNF-like"/>
    <property type="match status" value="1"/>
</dbReference>
<dbReference type="PANTHER" id="PTHR22923:SF113">
    <property type="entry name" value="COMPLEMENT C1Q-LIKE PROTEIN 4"/>
    <property type="match status" value="1"/>
</dbReference>
<feature type="coiled-coil region" evidence="4">
    <location>
        <begin position="33"/>
        <end position="67"/>
    </location>
</feature>
<proteinExistence type="evidence at transcript level"/>
<dbReference type="SMR" id="F0V4A1"/>
<dbReference type="EMBL" id="FR715643">
    <property type="protein sequence ID" value="CBX41713.1"/>
    <property type="molecule type" value="mRNA"/>
</dbReference>
<dbReference type="InterPro" id="IPR008983">
    <property type="entry name" value="Tumour_necrosis_fac-like_dom"/>
</dbReference>
<dbReference type="SMART" id="SM00110">
    <property type="entry name" value="C1Q"/>
    <property type="match status" value="1"/>
</dbReference>
<evidence type="ECO:0000256" key="3">
    <source>
        <dbReference type="ARBA" id="ARBA00022729"/>
    </source>
</evidence>